<name>A0A6A5WWU7_9PLEO</name>
<dbReference type="EMBL" id="ML977560">
    <property type="protein sequence ID" value="KAF2006293.1"/>
    <property type="molecule type" value="Genomic_DNA"/>
</dbReference>
<keyword evidence="3" id="KW-0949">S-adenosyl-L-methionine</keyword>
<keyword evidence="5" id="KW-1185">Reference proteome</keyword>
<evidence type="ECO:0000256" key="1">
    <source>
        <dbReference type="ARBA" id="ARBA00007009"/>
    </source>
</evidence>
<reference evidence="4" key="1">
    <citation type="journal article" date="2020" name="Stud. Mycol.">
        <title>101 Dothideomycetes genomes: a test case for predicting lifestyles and emergence of pathogens.</title>
        <authorList>
            <person name="Haridas S."/>
            <person name="Albert R."/>
            <person name="Binder M."/>
            <person name="Bloem J."/>
            <person name="Labutti K."/>
            <person name="Salamov A."/>
            <person name="Andreopoulos B."/>
            <person name="Baker S."/>
            <person name="Barry K."/>
            <person name="Bills G."/>
            <person name="Bluhm B."/>
            <person name="Cannon C."/>
            <person name="Castanera R."/>
            <person name="Culley D."/>
            <person name="Daum C."/>
            <person name="Ezra D."/>
            <person name="Gonzalez J."/>
            <person name="Henrissat B."/>
            <person name="Kuo A."/>
            <person name="Liang C."/>
            <person name="Lipzen A."/>
            <person name="Lutzoni F."/>
            <person name="Magnuson J."/>
            <person name="Mondo S."/>
            <person name="Nolan M."/>
            <person name="Ohm R."/>
            <person name="Pangilinan J."/>
            <person name="Park H.-J."/>
            <person name="Ramirez L."/>
            <person name="Alfaro M."/>
            <person name="Sun H."/>
            <person name="Tritt A."/>
            <person name="Yoshinaga Y."/>
            <person name="Zwiers L.-H."/>
            <person name="Turgeon B."/>
            <person name="Goodwin S."/>
            <person name="Spatafora J."/>
            <person name="Crous P."/>
            <person name="Grigoriev I."/>
        </authorList>
    </citation>
    <scope>NUCLEOTIDE SEQUENCE</scope>
    <source>
        <strain evidence="4">CBS 123094</strain>
    </source>
</reference>
<gene>
    <name evidence="4" type="ORF">P154DRAFT_529967</name>
</gene>
<dbReference type="PANTHER" id="PTHR32266:SF12">
    <property type="entry name" value="NICOTIANAMINE SYNTHASE 3"/>
    <property type="match status" value="1"/>
</dbReference>
<comment type="similarity">
    <text evidence="1">Belongs to the nicotianamine synthase (NAS)-like family.</text>
</comment>
<dbReference type="SUPFAM" id="SSF53335">
    <property type="entry name" value="S-adenosyl-L-methionine-dependent methyltransferases"/>
    <property type="match status" value="1"/>
</dbReference>
<dbReference type="PROSITE" id="PS51142">
    <property type="entry name" value="NAS"/>
    <property type="match status" value="1"/>
</dbReference>
<dbReference type="OrthoDB" id="1858069at2759"/>
<keyword evidence="2" id="KW-0808">Transferase</keyword>
<dbReference type="Gene3D" id="3.40.50.150">
    <property type="entry name" value="Vaccinia Virus protein VP39"/>
    <property type="match status" value="1"/>
</dbReference>
<accession>A0A6A5WWU7</accession>
<proteinExistence type="inferred from homology"/>
<protein>
    <submittedName>
        <fullName evidence="4">Nicotianamine synthase</fullName>
    </submittedName>
</protein>
<dbReference type="Pfam" id="PF03059">
    <property type="entry name" value="NAS"/>
    <property type="match status" value="2"/>
</dbReference>
<dbReference type="GO" id="GO:0030418">
    <property type="term" value="P:nicotianamine biosynthetic process"/>
    <property type="evidence" value="ECO:0007669"/>
    <property type="project" value="InterPro"/>
</dbReference>
<evidence type="ECO:0000313" key="4">
    <source>
        <dbReference type="EMBL" id="KAF2006293.1"/>
    </source>
</evidence>
<evidence type="ECO:0000256" key="2">
    <source>
        <dbReference type="ARBA" id="ARBA00022679"/>
    </source>
</evidence>
<dbReference type="AlphaFoldDB" id="A0A6A5WWU7"/>
<dbReference type="GO" id="GO:0030410">
    <property type="term" value="F:nicotianamine synthase activity"/>
    <property type="evidence" value="ECO:0007669"/>
    <property type="project" value="InterPro"/>
</dbReference>
<organism evidence="4 5">
    <name type="scientific">Amniculicola lignicola CBS 123094</name>
    <dbReference type="NCBI Taxonomy" id="1392246"/>
    <lineage>
        <taxon>Eukaryota</taxon>
        <taxon>Fungi</taxon>
        <taxon>Dikarya</taxon>
        <taxon>Ascomycota</taxon>
        <taxon>Pezizomycotina</taxon>
        <taxon>Dothideomycetes</taxon>
        <taxon>Pleosporomycetidae</taxon>
        <taxon>Pleosporales</taxon>
        <taxon>Amniculicolaceae</taxon>
        <taxon>Amniculicola</taxon>
    </lineage>
</organism>
<dbReference type="InterPro" id="IPR029063">
    <property type="entry name" value="SAM-dependent_MTases_sf"/>
</dbReference>
<evidence type="ECO:0000313" key="5">
    <source>
        <dbReference type="Proteomes" id="UP000799779"/>
    </source>
</evidence>
<dbReference type="InterPro" id="IPR004298">
    <property type="entry name" value="Nicotian_synth"/>
</dbReference>
<dbReference type="PANTHER" id="PTHR32266">
    <property type="entry name" value="NICOTIANAMINE SYNTHASE 3"/>
    <property type="match status" value="1"/>
</dbReference>
<evidence type="ECO:0000256" key="3">
    <source>
        <dbReference type="ARBA" id="ARBA00022691"/>
    </source>
</evidence>
<sequence>MTTSPSVRVLIDEIIDIYHALSYLPELVPGPQVNALLTRLVNLCIEPYDSSFTAQIFETPGISTLYKHLRPMCAEAEAHLEMHWAQHIISTASPTVAQIPALHSKKGNGNGDAELGSPTSLLHAFPYYDNYIDLTRLEGSILEAFLPSYTSSTRPTAPRKILFIGCGPLPLTSICLLERYPETTIHNIDRDITALDTARKLAGVLGGSVEQRLTWACEDVGVSKTVKNCVAKKEDWRPFDVVFFAALVGMGTEEKVRMLELLAKRLTPGTLVVVRSARGLRGMLYPVFELSGELEKSGYDVLVELHPWTKVVNSVVVLRVQDSLSQTHPEYWW</sequence>
<dbReference type="Proteomes" id="UP000799779">
    <property type="component" value="Unassembled WGS sequence"/>
</dbReference>